<dbReference type="CDD" id="cd02440">
    <property type="entry name" value="AdoMet_MTases"/>
    <property type="match status" value="1"/>
</dbReference>
<name>A0ABT6TT91_9BACL</name>
<protein>
    <submittedName>
        <fullName evidence="2">Methyltransferase domain-containing protein</fullName>
    </submittedName>
</protein>
<dbReference type="PANTHER" id="PTHR43591">
    <property type="entry name" value="METHYLTRANSFERASE"/>
    <property type="match status" value="1"/>
</dbReference>
<keyword evidence="2" id="KW-0808">Transferase</keyword>
<keyword evidence="2" id="KW-0489">Methyltransferase</keyword>
<evidence type="ECO:0000313" key="3">
    <source>
        <dbReference type="Proteomes" id="UP001161691"/>
    </source>
</evidence>
<dbReference type="Gene3D" id="6.10.140.280">
    <property type="match status" value="1"/>
</dbReference>
<accession>A0ABT6TT91</accession>
<dbReference type="Proteomes" id="UP001161691">
    <property type="component" value="Unassembled WGS sequence"/>
</dbReference>
<sequence length="229" mass="25251">MNPNVKKQFDAVATQYEEQRRGLIPCFDDFYGMALSLAESGERSPRVLDLGAGTGLMAAMVRSKLPAARMTLIDMSESMLDVARERFSGDPHVEIIVADYSDYAFAPESFDIIVSSLSIHHLTHASKQELFKKLYRALSPGGVFVNADQVAGHTPASDAYYRRRWLAEIAASGLSQSAIDASVERRSVDINAKLDDQLAWMTEAGFQDADCMYKYLDFAVFFGAKPAAS</sequence>
<feature type="domain" description="Methyltransferase" evidence="1">
    <location>
        <begin position="47"/>
        <end position="142"/>
    </location>
</feature>
<dbReference type="Gene3D" id="3.40.50.150">
    <property type="entry name" value="Vaccinia Virus protein VP39"/>
    <property type="match status" value="1"/>
</dbReference>
<evidence type="ECO:0000313" key="2">
    <source>
        <dbReference type="EMBL" id="MDI4650030.1"/>
    </source>
</evidence>
<dbReference type="EMBL" id="JAGRPV010000001">
    <property type="protein sequence ID" value="MDI4650030.1"/>
    <property type="molecule type" value="Genomic_DNA"/>
</dbReference>
<comment type="caution">
    <text evidence="2">The sequence shown here is derived from an EMBL/GenBank/DDBJ whole genome shotgun (WGS) entry which is preliminary data.</text>
</comment>
<dbReference type="PANTHER" id="PTHR43591:SF24">
    <property type="entry name" value="2-METHOXY-6-POLYPRENYL-1,4-BENZOQUINOL METHYLASE, MITOCHONDRIAL"/>
    <property type="match status" value="1"/>
</dbReference>
<dbReference type="GO" id="GO:0008168">
    <property type="term" value="F:methyltransferase activity"/>
    <property type="evidence" value="ECO:0007669"/>
    <property type="project" value="UniProtKB-KW"/>
</dbReference>
<reference evidence="2" key="1">
    <citation type="submission" date="2023-04" db="EMBL/GenBank/DDBJ databases">
        <title>Comparative genomic analysis of Cohnella hashimotonis sp. nov., isolated from the International Space Station.</title>
        <authorList>
            <person name="Venkateswaran K."/>
            <person name="Simpson A."/>
        </authorList>
    </citation>
    <scope>NUCLEOTIDE SEQUENCE</scope>
    <source>
        <strain evidence="2">F6_2S_P_1</strain>
    </source>
</reference>
<keyword evidence="3" id="KW-1185">Reference proteome</keyword>
<dbReference type="Pfam" id="PF13649">
    <property type="entry name" value="Methyltransf_25"/>
    <property type="match status" value="1"/>
</dbReference>
<evidence type="ECO:0000259" key="1">
    <source>
        <dbReference type="Pfam" id="PF13649"/>
    </source>
</evidence>
<gene>
    <name evidence="2" type="ORF">KB449_34190</name>
</gene>
<dbReference type="SUPFAM" id="SSF53335">
    <property type="entry name" value="S-adenosyl-L-methionine-dependent methyltransferases"/>
    <property type="match status" value="1"/>
</dbReference>
<dbReference type="InterPro" id="IPR041698">
    <property type="entry name" value="Methyltransf_25"/>
</dbReference>
<proteinExistence type="predicted"/>
<organism evidence="2 3">
    <name type="scientific">Cohnella hashimotonis</name>
    <dbReference type="NCBI Taxonomy" id="2826895"/>
    <lineage>
        <taxon>Bacteria</taxon>
        <taxon>Bacillati</taxon>
        <taxon>Bacillota</taxon>
        <taxon>Bacilli</taxon>
        <taxon>Bacillales</taxon>
        <taxon>Paenibacillaceae</taxon>
        <taxon>Cohnella</taxon>
    </lineage>
</organism>
<dbReference type="InterPro" id="IPR029063">
    <property type="entry name" value="SAM-dependent_MTases_sf"/>
</dbReference>
<dbReference type="RefSeq" id="WP_282912630.1">
    <property type="nucleotide sequence ID" value="NZ_JAGRPV010000001.1"/>
</dbReference>
<dbReference type="GO" id="GO:0032259">
    <property type="term" value="P:methylation"/>
    <property type="evidence" value="ECO:0007669"/>
    <property type="project" value="UniProtKB-KW"/>
</dbReference>